<dbReference type="Gene3D" id="1.10.238.20">
    <property type="entry name" value="Pheromone/general odorant binding protein domain"/>
    <property type="match status" value="1"/>
</dbReference>
<evidence type="ECO:0000256" key="2">
    <source>
        <dbReference type="ARBA" id="ARBA00008098"/>
    </source>
</evidence>
<name>A0A6H0D491_EPIBA</name>
<evidence type="ECO:0000256" key="1">
    <source>
        <dbReference type="ARBA" id="ARBA00004613"/>
    </source>
</evidence>
<evidence type="ECO:0000256" key="5">
    <source>
        <dbReference type="SAM" id="SignalP"/>
    </source>
</evidence>
<protein>
    <submittedName>
        <fullName evidence="6">OBP10</fullName>
    </submittedName>
</protein>
<dbReference type="GO" id="GO:0007608">
    <property type="term" value="P:sensory perception of smell"/>
    <property type="evidence" value="ECO:0007669"/>
    <property type="project" value="TreeGrafter"/>
</dbReference>
<dbReference type="InterPro" id="IPR036728">
    <property type="entry name" value="PBP_GOBP_sf"/>
</dbReference>
<organism evidence="6">
    <name type="scientific">Episyrphus balteatus</name>
    <name type="common">Marmalade hoverfly</name>
    <name type="synonym">Syrphus balteaus</name>
    <dbReference type="NCBI Taxonomy" id="286459"/>
    <lineage>
        <taxon>Eukaryota</taxon>
        <taxon>Metazoa</taxon>
        <taxon>Ecdysozoa</taxon>
        <taxon>Arthropoda</taxon>
        <taxon>Hexapoda</taxon>
        <taxon>Insecta</taxon>
        <taxon>Pterygota</taxon>
        <taxon>Neoptera</taxon>
        <taxon>Endopterygota</taxon>
        <taxon>Diptera</taxon>
        <taxon>Brachycera</taxon>
        <taxon>Muscomorpha</taxon>
        <taxon>Syrphoidea</taxon>
        <taxon>Syrphidae</taxon>
        <taxon>Syrphinae</taxon>
        <taxon>Syrphini</taxon>
        <taxon>Episyrphus</taxon>
    </lineage>
</organism>
<evidence type="ECO:0000256" key="4">
    <source>
        <dbReference type="ARBA" id="ARBA00022729"/>
    </source>
</evidence>
<sequence>MKFIIFISFAVAIFNTVNAWSSENSSKYIDECRVELKISDDVNQYNLTTGEIPEADIHPDMKCFLNCFMEKLGILKDGIIQEDADGFNHYVGAETAKEMIESCRDETGTSNCDTAFKLHRCFLKHLSYEFYRFLLMQNGGDDELIQKLLMAVV</sequence>
<dbReference type="SMART" id="SM00708">
    <property type="entry name" value="PhBP"/>
    <property type="match status" value="1"/>
</dbReference>
<proteinExistence type="evidence at transcript level"/>
<dbReference type="EMBL" id="MT247224">
    <property type="protein sequence ID" value="QIS77203.1"/>
    <property type="molecule type" value="mRNA"/>
</dbReference>
<comment type="similarity">
    <text evidence="2">Belongs to the PBP/GOBP family.</text>
</comment>
<reference evidence="6" key="1">
    <citation type="submission" date="2020-03" db="EMBL/GenBank/DDBJ databases">
        <authorList>
            <person name="Jia H.R."/>
        </authorList>
    </citation>
    <scope>NUCLEOTIDE SEQUENCE</scope>
</reference>
<feature type="signal peptide" evidence="5">
    <location>
        <begin position="1"/>
        <end position="19"/>
    </location>
</feature>
<evidence type="ECO:0000313" key="6">
    <source>
        <dbReference type="EMBL" id="QIS77203.1"/>
    </source>
</evidence>
<comment type="subcellular location">
    <subcellularLocation>
        <location evidence="1">Secreted</location>
    </subcellularLocation>
</comment>
<dbReference type="CDD" id="cd23992">
    <property type="entry name" value="PBP_GOBP"/>
    <property type="match status" value="1"/>
</dbReference>
<dbReference type="SUPFAM" id="SSF47565">
    <property type="entry name" value="Insect pheromone/odorant-binding proteins"/>
    <property type="match status" value="1"/>
</dbReference>
<dbReference type="InterPro" id="IPR006170">
    <property type="entry name" value="PBP/GOBP"/>
</dbReference>
<dbReference type="PANTHER" id="PTHR11857:SF43">
    <property type="entry name" value="GEO07291P1-RELATED"/>
    <property type="match status" value="1"/>
</dbReference>
<dbReference type="GO" id="GO:0005615">
    <property type="term" value="C:extracellular space"/>
    <property type="evidence" value="ECO:0007669"/>
    <property type="project" value="TreeGrafter"/>
</dbReference>
<dbReference type="PANTHER" id="PTHR11857">
    <property type="entry name" value="ODORANT BINDING PROTEIN-RELATED"/>
    <property type="match status" value="1"/>
</dbReference>
<keyword evidence="3" id="KW-0964">Secreted</keyword>
<feature type="chain" id="PRO_5026046302" evidence="5">
    <location>
        <begin position="20"/>
        <end position="153"/>
    </location>
</feature>
<dbReference type="AlphaFoldDB" id="A0A6H0D491"/>
<dbReference type="GO" id="GO:0005549">
    <property type="term" value="F:odorant binding"/>
    <property type="evidence" value="ECO:0007669"/>
    <property type="project" value="InterPro"/>
</dbReference>
<evidence type="ECO:0000256" key="3">
    <source>
        <dbReference type="ARBA" id="ARBA00022525"/>
    </source>
</evidence>
<keyword evidence="4 5" id="KW-0732">Signal</keyword>
<accession>A0A6H0D491</accession>
<dbReference type="Pfam" id="PF01395">
    <property type="entry name" value="PBP_GOBP"/>
    <property type="match status" value="1"/>
</dbReference>